<sequence>MLSVNIYTPHEVEQRIAQNAKQLRLSQNMSRKSLAEHSGVSLGSIQRFEQHGKISLEHLLKIAQVLSSLPQFHELMALPEPRSIRELEARERIPKRGRL</sequence>
<dbReference type="PROSITE" id="PS50943">
    <property type="entry name" value="HTH_CROC1"/>
    <property type="match status" value="1"/>
</dbReference>
<dbReference type="InterPro" id="IPR010982">
    <property type="entry name" value="Lambda_DNA-bd_dom_sf"/>
</dbReference>
<comment type="caution">
    <text evidence="2">The sequence shown here is derived from an EMBL/GenBank/DDBJ whole genome shotgun (WGS) entry which is preliminary data.</text>
</comment>
<dbReference type="Gene3D" id="1.10.260.40">
    <property type="entry name" value="lambda repressor-like DNA-binding domains"/>
    <property type="match status" value="1"/>
</dbReference>
<protein>
    <recommendedName>
        <fullName evidence="1">HTH cro/C1-type domain-containing protein</fullName>
    </recommendedName>
</protein>
<dbReference type="SMART" id="SM00530">
    <property type="entry name" value="HTH_XRE"/>
    <property type="match status" value="1"/>
</dbReference>
<feature type="domain" description="HTH cro/C1-type" evidence="1">
    <location>
        <begin position="21"/>
        <end position="72"/>
    </location>
</feature>
<evidence type="ECO:0000313" key="3">
    <source>
        <dbReference type="Proteomes" id="UP000245539"/>
    </source>
</evidence>
<dbReference type="CDD" id="cd00093">
    <property type="entry name" value="HTH_XRE"/>
    <property type="match status" value="1"/>
</dbReference>
<dbReference type="RefSeq" id="WP_109838181.1">
    <property type="nucleotide sequence ID" value="NZ_QGKM01000039.1"/>
</dbReference>
<accession>A0A317CBX6</accession>
<reference evidence="2 3" key="1">
    <citation type="submission" date="2018-05" db="EMBL/GenBank/DDBJ databases">
        <title>Leucothrix arctica sp. nov., isolated from Arctic seawater.</title>
        <authorList>
            <person name="Choi A."/>
            <person name="Baek K."/>
        </authorList>
    </citation>
    <scope>NUCLEOTIDE SEQUENCE [LARGE SCALE GENOMIC DNA]</scope>
    <source>
        <strain evidence="2 3">JCM 18388</strain>
    </source>
</reference>
<dbReference type="AlphaFoldDB" id="A0A317CBX6"/>
<gene>
    <name evidence="2" type="ORF">DKW60_13475</name>
</gene>
<dbReference type="GO" id="GO:0003677">
    <property type="term" value="F:DNA binding"/>
    <property type="evidence" value="ECO:0007669"/>
    <property type="project" value="InterPro"/>
</dbReference>
<dbReference type="SUPFAM" id="SSF47413">
    <property type="entry name" value="lambda repressor-like DNA-binding domains"/>
    <property type="match status" value="1"/>
</dbReference>
<dbReference type="EMBL" id="QGKM01000039">
    <property type="protein sequence ID" value="PWQ96058.1"/>
    <property type="molecule type" value="Genomic_DNA"/>
</dbReference>
<evidence type="ECO:0000259" key="1">
    <source>
        <dbReference type="PROSITE" id="PS50943"/>
    </source>
</evidence>
<name>A0A317CBX6_9GAMM</name>
<proteinExistence type="predicted"/>
<evidence type="ECO:0000313" key="2">
    <source>
        <dbReference type="EMBL" id="PWQ96058.1"/>
    </source>
</evidence>
<dbReference type="OrthoDB" id="199997at2"/>
<organism evidence="2 3">
    <name type="scientific">Leucothrix pacifica</name>
    <dbReference type="NCBI Taxonomy" id="1247513"/>
    <lineage>
        <taxon>Bacteria</taxon>
        <taxon>Pseudomonadati</taxon>
        <taxon>Pseudomonadota</taxon>
        <taxon>Gammaproteobacteria</taxon>
        <taxon>Thiotrichales</taxon>
        <taxon>Thiotrichaceae</taxon>
        <taxon>Leucothrix</taxon>
    </lineage>
</organism>
<dbReference type="Proteomes" id="UP000245539">
    <property type="component" value="Unassembled WGS sequence"/>
</dbReference>
<dbReference type="InterPro" id="IPR001387">
    <property type="entry name" value="Cro/C1-type_HTH"/>
</dbReference>
<dbReference type="Pfam" id="PF01381">
    <property type="entry name" value="HTH_3"/>
    <property type="match status" value="1"/>
</dbReference>
<keyword evidence="3" id="KW-1185">Reference proteome</keyword>